<accession>A0A4Z0YH13</accession>
<feature type="region of interest" description="Disordered" evidence="1">
    <location>
        <begin position="104"/>
        <end position="171"/>
    </location>
</feature>
<feature type="compositionally biased region" description="Basic and acidic residues" evidence="1">
    <location>
        <begin position="132"/>
        <end position="155"/>
    </location>
</feature>
<feature type="domain" description="DUF7025" evidence="2">
    <location>
        <begin position="274"/>
        <end position="378"/>
    </location>
</feature>
<dbReference type="SUPFAM" id="SSF52540">
    <property type="entry name" value="P-loop containing nucleoside triphosphate hydrolases"/>
    <property type="match status" value="1"/>
</dbReference>
<comment type="caution">
    <text evidence="4">The sequence shown here is derived from an EMBL/GenBank/DDBJ whole genome shotgun (WGS) entry which is preliminary data.</text>
</comment>
<dbReference type="Gene3D" id="3.40.50.300">
    <property type="entry name" value="P-loop containing nucleotide triphosphate hydrolases"/>
    <property type="match status" value="1"/>
</dbReference>
<dbReference type="AlphaFoldDB" id="A0A4Z0YH13"/>
<protein>
    <recommendedName>
        <fullName evidence="6">ATPase AAA-type core domain-containing protein</fullName>
    </recommendedName>
</protein>
<dbReference type="Pfam" id="PF23232">
    <property type="entry name" value="AAA_lid_13"/>
    <property type="match status" value="1"/>
</dbReference>
<dbReference type="PANTHER" id="PTHR46411">
    <property type="entry name" value="FAMILY ATPASE, PUTATIVE-RELATED"/>
    <property type="match status" value="1"/>
</dbReference>
<gene>
    <name evidence="4" type="ORF">E0Z10_g9506</name>
</gene>
<sequence>MGHYFKNTLHTIDSIVKWGEQIEYLCKQPGNDAKYEIRNLAELLASELPKLSTLRESIRMAGTDDSSDEESPPSGYFSIPELRFVPWADAKSLKSLPAEHSTLQIPISQRVPDSPDPSSERSKNILKPGPKKTSDTDSKRKSVQDTNKRPTEFKRAGRHQPIRSHLKSSLTAYESARSGSASSLTTTYTISHSIGAQTAGLQKVRLECFPGQSEDEYDEWWEKHRPEDDLQAARLVSPAKLDQEHLTALIKDLRCLTSFMDGYIQPTMSIGQFNHIFFRDLWFVFPARSLIYTKDKEVPHKIWKVIQRTGGQWVREGVGKSRPGDYVDSTQGFSPFVIDCFHLDYDGIRYVQTYRQIQIDHFEGSQPLLSLPVIPIHVAEKEGLIDRDALIERGTEFVKCTRRSLRQYAGRNQILRPNGDKLHEKDADIPENVARYAEWIESDVMVDFERALQEMPGWRPGVRELDLYKANNEENPLYGVELDGIWDSKLSEHVLFEEWDKVQDWDKKRTNPTNEDDLLLLPERVFAFVFRTRKWYSDGQEMLKEKRVHEEPWQDLQLPDGHKRLIQSLIESHSTETSSRRVQYDLIRGKGKGIIILLHGVPGVGKTSTAECAAEAYKRPLLPITCVFLRVLEYYEGILFLTTNRVGVFDEAFKSRIHLPLYYPSLEWKSSRKIWGTYLKKPKSSSLVEVDEEEIMDYAETIFEKQNKKGSKIGPVWNGRQIRNGFQSAVALAGYKVNGAKFKLEKRHFEDVFKVSNEFNHYIWSIKTQTDSDKAARWGYRFDGYQHDETINMNVMQPAGPSGPTGASFGPQFSGSATSGMPFMNNAFQGFPQQAGFSNGLMPQASGAFPGTANMMPNAMGPYGQPQHNGIQGFPNALGNQPQ</sequence>
<dbReference type="Proteomes" id="UP000297716">
    <property type="component" value="Unassembled WGS sequence"/>
</dbReference>
<dbReference type="EMBL" id="SKBN01000303">
    <property type="protein sequence ID" value="TGJ79258.1"/>
    <property type="molecule type" value="Genomic_DNA"/>
</dbReference>
<feature type="domain" description="AAA+ ATPase lid" evidence="3">
    <location>
        <begin position="669"/>
        <end position="768"/>
    </location>
</feature>
<dbReference type="InterPro" id="IPR056599">
    <property type="entry name" value="AAA_lid_fung"/>
</dbReference>
<name>A0A4Z0YH13_9PEZI</name>
<evidence type="ECO:0000259" key="3">
    <source>
        <dbReference type="Pfam" id="PF23232"/>
    </source>
</evidence>
<evidence type="ECO:0000256" key="1">
    <source>
        <dbReference type="SAM" id="MobiDB-lite"/>
    </source>
</evidence>
<evidence type="ECO:0000259" key="2">
    <source>
        <dbReference type="Pfam" id="PF22942"/>
    </source>
</evidence>
<dbReference type="InterPro" id="IPR054289">
    <property type="entry name" value="DUF7025"/>
</dbReference>
<reference evidence="4 5" key="1">
    <citation type="submission" date="2019-03" db="EMBL/GenBank/DDBJ databases">
        <title>Draft genome sequence of Xylaria hypoxylon DSM 108379, a ubiquitous saprotrophic-parasitic fungi on hardwood.</title>
        <authorList>
            <person name="Buettner E."/>
            <person name="Leonhardt S."/>
            <person name="Gebauer A.M."/>
            <person name="Liers C."/>
            <person name="Hofrichter M."/>
            <person name="Kellner H."/>
        </authorList>
    </citation>
    <scope>NUCLEOTIDE SEQUENCE [LARGE SCALE GENOMIC DNA]</scope>
    <source>
        <strain evidence="4 5">DSM 108379</strain>
    </source>
</reference>
<organism evidence="4 5">
    <name type="scientific">Xylaria hypoxylon</name>
    <dbReference type="NCBI Taxonomy" id="37992"/>
    <lineage>
        <taxon>Eukaryota</taxon>
        <taxon>Fungi</taxon>
        <taxon>Dikarya</taxon>
        <taxon>Ascomycota</taxon>
        <taxon>Pezizomycotina</taxon>
        <taxon>Sordariomycetes</taxon>
        <taxon>Xylariomycetidae</taxon>
        <taxon>Xylariales</taxon>
        <taxon>Xylariaceae</taxon>
        <taxon>Xylaria</taxon>
    </lineage>
</organism>
<feature type="compositionally biased region" description="Basic residues" evidence="1">
    <location>
        <begin position="156"/>
        <end position="166"/>
    </location>
</feature>
<dbReference type="PANTHER" id="PTHR46411:SF2">
    <property type="entry name" value="AAA+ ATPASE DOMAIN-CONTAINING PROTEIN"/>
    <property type="match status" value="1"/>
</dbReference>
<proteinExistence type="predicted"/>
<evidence type="ECO:0000313" key="4">
    <source>
        <dbReference type="EMBL" id="TGJ79258.1"/>
    </source>
</evidence>
<dbReference type="STRING" id="37992.A0A4Z0YH13"/>
<dbReference type="InterPro" id="IPR027417">
    <property type="entry name" value="P-loop_NTPase"/>
</dbReference>
<keyword evidence="5" id="KW-1185">Reference proteome</keyword>
<dbReference type="OrthoDB" id="10042665at2759"/>
<evidence type="ECO:0000313" key="5">
    <source>
        <dbReference type="Proteomes" id="UP000297716"/>
    </source>
</evidence>
<evidence type="ECO:0008006" key="6">
    <source>
        <dbReference type="Google" id="ProtNLM"/>
    </source>
</evidence>
<dbReference type="Pfam" id="PF22942">
    <property type="entry name" value="DUF7025"/>
    <property type="match status" value="1"/>
</dbReference>